<proteinExistence type="predicted"/>
<evidence type="ECO:0000313" key="1">
    <source>
        <dbReference type="EMBL" id="GBN62497.1"/>
    </source>
</evidence>
<comment type="caution">
    <text evidence="1">The sequence shown here is derived from an EMBL/GenBank/DDBJ whole genome shotgun (WGS) entry which is preliminary data.</text>
</comment>
<keyword evidence="2" id="KW-1185">Reference proteome</keyword>
<dbReference type="AlphaFoldDB" id="A0A4Y2QGT5"/>
<gene>
    <name evidence="1" type="ORF">AVEN_219206_1</name>
</gene>
<dbReference type="EMBL" id="BGPR01013838">
    <property type="protein sequence ID" value="GBN62497.1"/>
    <property type="molecule type" value="Genomic_DNA"/>
</dbReference>
<evidence type="ECO:0000313" key="2">
    <source>
        <dbReference type="Proteomes" id="UP000499080"/>
    </source>
</evidence>
<dbReference type="Proteomes" id="UP000499080">
    <property type="component" value="Unassembled WGS sequence"/>
</dbReference>
<name>A0A4Y2QGT5_ARAVE</name>
<reference evidence="1 2" key="1">
    <citation type="journal article" date="2019" name="Sci. Rep.">
        <title>Orb-weaving spider Araneus ventricosus genome elucidates the spidroin gene catalogue.</title>
        <authorList>
            <person name="Kono N."/>
            <person name="Nakamura H."/>
            <person name="Ohtoshi R."/>
            <person name="Moran D.A.P."/>
            <person name="Shinohara A."/>
            <person name="Yoshida Y."/>
            <person name="Fujiwara M."/>
            <person name="Mori M."/>
            <person name="Tomita M."/>
            <person name="Arakawa K."/>
        </authorList>
    </citation>
    <scope>NUCLEOTIDE SEQUENCE [LARGE SCALE GENOMIC DNA]</scope>
</reference>
<organism evidence="1 2">
    <name type="scientific">Araneus ventricosus</name>
    <name type="common">Orbweaver spider</name>
    <name type="synonym">Epeira ventricosa</name>
    <dbReference type="NCBI Taxonomy" id="182803"/>
    <lineage>
        <taxon>Eukaryota</taxon>
        <taxon>Metazoa</taxon>
        <taxon>Ecdysozoa</taxon>
        <taxon>Arthropoda</taxon>
        <taxon>Chelicerata</taxon>
        <taxon>Arachnida</taxon>
        <taxon>Araneae</taxon>
        <taxon>Araneomorphae</taxon>
        <taxon>Entelegynae</taxon>
        <taxon>Araneoidea</taxon>
        <taxon>Araneidae</taxon>
        <taxon>Araneus</taxon>
    </lineage>
</organism>
<protein>
    <submittedName>
        <fullName evidence="1">Uncharacterized protein</fullName>
    </submittedName>
</protein>
<accession>A0A4Y2QGT5</accession>
<sequence length="106" mass="12209">MKCRSLRRPSKESVMILISLNRSPNRSPNSTNIIIAPFLPTPPAFVGNKQITQHSTCFSHPEWTHNRTDSRLQSHQNCNAAIPRVNTMHFSWKWKTWVVEGVKEIS</sequence>